<proteinExistence type="predicted"/>
<keyword evidence="3" id="KW-1185">Reference proteome</keyword>
<dbReference type="Proteomes" id="UP000579812">
    <property type="component" value="Unassembled WGS sequence"/>
</dbReference>
<comment type="caution">
    <text evidence="2">The sequence shown here is derived from an EMBL/GenBank/DDBJ whole genome shotgun (WGS) entry which is preliminary data.</text>
</comment>
<dbReference type="EMBL" id="JAAMOB010000004">
    <property type="protein sequence ID" value="KAF4114074.1"/>
    <property type="molecule type" value="Genomic_DNA"/>
</dbReference>
<accession>A0A7J6D4U6</accession>
<name>A0A7J6D4U6_9TELE</name>
<evidence type="ECO:0000313" key="2">
    <source>
        <dbReference type="EMBL" id="KAF4114074.1"/>
    </source>
</evidence>
<sequence>MRKPANSGPWPPEEEKLKHKQVQMSSGVQTGVSVDLNAQTGATVNAPVLTGNTITSVTFNYSTADTSHKNSQRQQRNTPKNKI</sequence>
<reference evidence="2 3" key="1">
    <citation type="submission" date="2020-04" db="EMBL/GenBank/DDBJ databases">
        <title>Chromosome-level genome assembly of a cyprinid fish Onychostoma macrolepis by integration of Nanopore Sequencing, Bionano and Hi-C technology.</title>
        <authorList>
            <person name="Wang D."/>
        </authorList>
    </citation>
    <scope>NUCLEOTIDE SEQUENCE [LARGE SCALE GENOMIC DNA]</scope>
    <source>
        <strain evidence="2">SWU-2019</strain>
        <tissue evidence="2">Muscle</tissue>
    </source>
</reference>
<feature type="region of interest" description="Disordered" evidence="1">
    <location>
        <begin position="64"/>
        <end position="83"/>
    </location>
</feature>
<feature type="compositionally biased region" description="Polar residues" evidence="1">
    <location>
        <begin position="72"/>
        <end position="83"/>
    </location>
</feature>
<gene>
    <name evidence="2" type="ORF">G5714_004297</name>
</gene>
<feature type="region of interest" description="Disordered" evidence="1">
    <location>
        <begin position="1"/>
        <end position="28"/>
    </location>
</feature>
<protein>
    <submittedName>
        <fullName evidence="2">Uncharacterized protein</fullName>
    </submittedName>
</protein>
<evidence type="ECO:0000256" key="1">
    <source>
        <dbReference type="SAM" id="MobiDB-lite"/>
    </source>
</evidence>
<evidence type="ECO:0000313" key="3">
    <source>
        <dbReference type="Proteomes" id="UP000579812"/>
    </source>
</evidence>
<organism evidence="2 3">
    <name type="scientific">Onychostoma macrolepis</name>
    <dbReference type="NCBI Taxonomy" id="369639"/>
    <lineage>
        <taxon>Eukaryota</taxon>
        <taxon>Metazoa</taxon>
        <taxon>Chordata</taxon>
        <taxon>Craniata</taxon>
        <taxon>Vertebrata</taxon>
        <taxon>Euteleostomi</taxon>
        <taxon>Actinopterygii</taxon>
        <taxon>Neopterygii</taxon>
        <taxon>Teleostei</taxon>
        <taxon>Ostariophysi</taxon>
        <taxon>Cypriniformes</taxon>
        <taxon>Cyprinidae</taxon>
        <taxon>Acrossocheilinae</taxon>
        <taxon>Onychostoma</taxon>
    </lineage>
</organism>
<dbReference type="AlphaFoldDB" id="A0A7J6D4U6"/>